<dbReference type="Proteomes" id="UP001245370">
    <property type="component" value="Unassembled WGS sequence"/>
</dbReference>
<evidence type="ECO:0000313" key="4">
    <source>
        <dbReference type="Proteomes" id="UP001144397"/>
    </source>
</evidence>
<protein>
    <submittedName>
        <fullName evidence="2">Uncharacterized protein</fullName>
    </submittedName>
</protein>
<evidence type="ECO:0000256" key="1">
    <source>
        <dbReference type="SAM" id="MobiDB-lite"/>
    </source>
</evidence>
<name>A0A9W6CN49_XANFL</name>
<dbReference type="Proteomes" id="UP001144397">
    <property type="component" value="Unassembled WGS sequence"/>
</dbReference>
<feature type="compositionally biased region" description="Low complexity" evidence="1">
    <location>
        <begin position="16"/>
        <end position="30"/>
    </location>
</feature>
<feature type="compositionally biased region" description="Pro residues" evidence="1">
    <location>
        <begin position="31"/>
        <end position="42"/>
    </location>
</feature>
<accession>A0A9W6CN49</accession>
<dbReference type="EMBL" id="JAVDPY010000001">
    <property type="protein sequence ID" value="MDR6331935.1"/>
    <property type="molecule type" value="Genomic_DNA"/>
</dbReference>
<evidence type="ECO:0000313" key="2">
    <source>
        <dbReference type="EMBL" id="GLI25631.1"/>
    </source>
</evidence>
<dbReference type="GeneID" id="95766077"/>
<proteinExistence type="predicted"/>
<evidence type="ECO:0000313" key="5">
    <source>
        <dbReference type="Proteomes" id="UP001245370"/>
    </source>
</evidence>
<dbReference type="RefSeq" id="WP_281810117.1">
    <property type="nucleotide sequence ID" value="NZ_BSDO01000022.1"/>
</dbReference>
<organism evidence="2 4">
    <name type="scientific">Xanthobacter flavus</name>
    <dbReference type="NCBI Taxonomy" id="281"/>
    <lineage>
        <taxon>Bacteria</taxon>
        <taxon>Pseudomonadati</taxon>
        <taxon>Pseudomonadota</taxon>
        <taxon>Alphaproteobacteria</taxon>
        <taxon>Hyphomicrobiales</taxon>
        <taxon>Xanthobacteraceae</taxon>
        <taxon>Xanthobacter</taxon>
    </lineage>
</organism>
<sequence length="204" mass="21680">MAEEQKEEISGASQLPPTNGAEAAAAAAAPPETPMPAPPAVSPFPWRDLQPFDEEETLAIALDVACAAEAVLLPWLLANFDASPDPAREVASWGLLSCPVSGDATELLRYIKTRPAVAESLFIHQSGLHGERVETGDFEALTPSARAQFELAVRLVPAVAEAIAAINAEISRRLPPPEPGEAVPVPIEDTIFEEVPGFGDRMER</sequence>
<dbReference type="AlphaFoldDB" id="A0A9W6CN49"/>
<reference evidence="3 5" key="2">
    <citation type="submission" date="2023-07" db="EMBL/GenBank/DDBJ databases">
        <title>Genomic Encyclopedia of Type Strains, Phase IV (KMG-IV): sequencing the most valuable type-strain genomes for metagenomic binning, comparative biology and taxonomic classification.</title>
        <authorList>
            <person name="Goeker M."/>
        </authorList>
    </citation>
    <scope>NUCLEOTIDE SEQUENCE [LARGE SCALE GENOMIC DNA]</scope>
    <source>
        <strain evidence="3 5">DSM 338</strain>
    </source>
</reference>
<gene>
    <name evidence="3" type="ORF">GGQ86_000382</name>
    <name evidence="2" type="ORF">XFLAVUS301_53050</name>
</gene>
<dbReference type="EMBL" id="BSDO01000022">
    <property type="protein sequence ID" value="GLI25631.1"/>
    <property type="molecule type" value="Genomic_DNA"/>
</dbReference>
<reference evidence="2" key="1">
    <citation type="submission" date="2022-12" db="EMBL/GenBank/DDBJ databases">
        <title>Reference genome sequencing for broad-spectrum identification of bacterial and archaeal isolates by mass spectrometry.</title>
        <authorList>
            <person name="Sekiguchi Y."/>
            <person name="Tourlousse D.M."/>
        </authorList>
    </citation>
    <scope>NUCLEOTIDE SEQUENCE</scope>
    <source>
        <strain evidence="2">301</strain>
    </source>
</reference>
<keyword evidence="5" id="KW-1185">Reference proteome</keyword>
<comment type="caution">
    <text evidence="2">The sequence shown here is derived from an EMBL/GenBank/DDBJ whole genome shotgun (WGS) entry which is preliminary data.</text>
</comment>
<evidence type="ECO:0000313" key="3">
    <source>
        <dbReference type="EMBL" id="MDR6331935.1"/>
    </source>
</evidence>
<feature type="region of interest" description="Disordered" evidence="1">
    <location>
        <begin position="1"/>
        <end position="44"/>
    </location>
</feature>